<protein>
    <submittedName>
        <fullName evidence="1">Uncharacterized protein</fullName>
    </submittedName>
</protein>
<evidence type="ECO:0000313" key="2">
    <source>
        <dbReference type="Proteomes" id="UP000619078"/>
    </source>
</evidence>
<sequence>MINDVLKQYKVVFTTPLDYALYNKIETVNEWLSQFIDDHYTKSMASRLATNVAAVLHENPLTPLIFFTQSMQCATITSSSTKIYELMDEYLDDNNITPAFVLPTADFKIIVESWSDYVQNSPKGL</sequence>
<reference evidence="1" key="1">
    <citation type="submission" date="2020-09" db="EMBL/GenBank/DDBJ databases">
        <title>Novel species of Mucilaginibacter isolated from a glacier on the Tibetan Plateau.</title>
        <authorList>
            <person name="Liu Q."/>
            <person name="Xin Y.-H."/>
        </authorList>
    </citation>
    <scope>NUCLEOTIDE SEQUENCE</scope>
    <source>
        <strain evidence="1">ZB1P21</strain>
    </source>
</reference>
<proteinExistence type="predicted"/>
<dbReference type="AlphaFoldDB" id="A0A926NJL4"/>
<keyword evidence="2" id="KW-1185">Reference proteome</keyword>
<organism evidence="1 2">
    <name type="scientific">Mucilaginibacter glaciei</name>
    <dbReference type="NCBI Taxonomy" id="2772109"/>
    <lineage>
        <taxon>Bacteria</taxon>
        <taxon>Pseudomonadati</taxon>
        <taxon>Bacteroidota</taxon>
        <taxon>Sphingobacteriia</taxon>
        <taxon>Sphingobacteriales</taxon>
        <taxon>Sphingobacteriaceae</taxon>
        <taxon>Mucilaginibacter</taxon>
    </lineage>
</organism>
<dbReference type="RefSeq" id="WP_191161370.1">
    <property type="nucleotide sequence ID" value="NZ_JACWMX010000002.1"/>
</dbReference>
<comment type="caution">
    <text evidence="1">The sequence shown here is derived from an EMBL/GenBank/DDBJ whole genome shotgun (WGS) entry which is preliminary data.</text>
</comment>
<accession>A0A926NJL4</accession>
<dbReference type="EMBL" id="JACWMX010000002">
    <property type="protein sequence ID" value="MBD1392436.1"/>
    <property type="molecule type" value="Genomic_DNA"/>
</dbReference>
<gene>
    <name evidence="1" type="ORF">IDJ76_04930</name>
</gene>
<name>A0A926NJL4_9SPHI</name>
<dbReference type="Proteomes" id="UP000619078">
    <property type="component" value="Unassembled WGS sequence"/>
</dbReference>
<evidence type="ECO:0000313" key="1">
    <source>
        <dbReference type="EMBL" id="MBD1392436.1"/>
    </source>
</evidence>